<reference evidence="2 3" key="1">
    <citation type="journal article" date="2016" name="Environ. Microbiol.">
        <title>Effector profiles distinguish formae speciales of Fusarium oxysporum.</title>
        <authorList>
            <person name="van Dam P."/>
            <person name="Fokkens L."/>
            <person name="Schmidt S.M."/>
            <person name="Linmans J.H."/>
            <person name="Kistler H.C."/>
            <person name="Ma L.J."/>
            <person name="Rep M."/>
        </authorList>
    </citation>
    <scope>NUCLEOTIDE SEQUENCE [LARGE SCALE GENOMIC DNA]</scope>
    <source>
        <strain evidence="2 3">Forc016</strain>
    </source>
</reference>
<name>A0A2H3HV60_FUSOX</name>
<sequence length="141" mass="16541">MADSQNNWESNTVVGKEQYEEARKNWLDTAKAAQQAKNEAKQKYNEADPGTPYVEWLLRQSTAFTRAYHAFGKAQAKFDEVYLEYDNAAAQAWIDAKDAEKKRLWNRDEDDTPFLIILPEYIPPPRKTEEELWWEGTSKYE</sequence>
<evidence type="ECO:0000313" key="2">
    <source>
        <dbReference type="EMBL" id="PCD41302.1"/>
    </source>
</evidence>
<reference evidence="2 3" key="2">
    <citation type="journal article" date="2017" name="Sci. Rep.">
        <title>A mobile pathogenicity chromosome in Fusarium oxysporum for infection of multiple cucurbit species.</title>
        <authorList>
            <person name="van Dam P."/>
            <person name="Fokkens L."/>
            <person name="Ayukawa Y."/>
            <person name="van der Gragt M."/>
            <person name="Ter Horst A."/>
            <person name="Brankovics B."/>
            <person name="Houterman P.M."/>
            <person name="Arie T."/>
            <person name="Rep M."/>
        </authorList>
    </citation>
    <scope>NUCLEOTIDE SEQUENCE [LARGE SCALE GENOMIC DNA]</scope>
    <source>
        <strain evidence="2 3">Forc016</strain>
    </source>
</reference>
<gene>
    <name evidence="2" type="ORF">AU210_003858</name>
</gene>
<accession>A0A2H3HV60</accession>
<evidence type="ECO:0000313" key="3">
    <source>
        <dbReference type="Proteomes" id="UP000219602"/>
    </source>
</evidence>
<protein>
    <submittedName>
        <fullName evidence="2">Uncharacterized protein</fullName>
    </submittedName>
</protein>
<dbReference type="EMBL" id="MABQ02000003">
    <property type="protein sequence ID" value="PCD41302.1"/>
    <property type="molecule type" value="Genomic_DNA"/>
</dbReference>
<dbReference type="Proteomes" id="UP000219602">
    <property type="component" value="Chromosome 4"/>
</dbReference>
<keyword evidence="1" id="KW-0175">Coiled coil</keyword>
<comment type="caution">
    <text evidence="2">The sequence shown here is derived from an EMBL/GenBank/DDBJ whole genome shotgun (WGS) entry which is preliminary data.</text>
</comment>
<dbReference type="AlphaFoldDB" id="A0A2H3HV60"/>
<organism evidence="2 3">
    <name type="scientific">Fusarium oxysporum f. sp. radicis-cucumerinum</name>
    <dbReference type="NCBI Taxonomy" id="327505"/>
    <lineage>
        <taxon>Eukaryota</taxon>
        <taxon>Fungi</taxon>
        <taxon>Dikarya</taxon>
        <taxon>Ascomycota</taxon>
        <taxon>Pezizomycotina</taxon>
        <taxon>Sordariomycetes</taxon>
        <taxon>Hypocreomycetidae</taxon>
        <taxon>Hypocreales</taxon>
        <taxon>Nectriaceae</taxon>
        <taxon>Fusarium</taxon>
        <taxon>Fusarium oxysporum species complex</taxon>
    </lineage>
</organism>
<proteinExistence type="predicted"/>
<feature type="coiled-coil region" evidence="1">
    <location>
        <begin position="16"/>
        <end position="43"/>
    </location>
</feature>
<evidence type="ECO:0000256" key="1">
    <source>
        <dbReference type="SAM" id="Coils"/>
    </source>
</evidence>